<reference evidence="2" key="2">
    <citation type="submission" date="2020-09" db="EMBL/GenBank/DDBJ databases">
        <authorList>
            <person name="Sun Q."/>
            <person name="Sedlacek I."/>
        </authorList>
    </citation>
    <scope>NUCLEOTIDE SEQUENCE</scope>
    <source>
        <strain evidence="2">CCM 7664</strain>
    </source>
</reference>
<keyword evidence="1" id="KW-0472">Membrane</keyword>
<evidence type="ECO:0000313" key="3">
    <source>
        <dbReference type="Proteomes" id="UP000627205"/>
    </source>
</evidence>
<sequence>MDGTGNAGRAKPFRLFLMSGILVAFTLLAVIGIIAWVPLLPEAVAVDTGNADFSEYIVLHESWHSVAATSRFAFCNR</sequence>
<protein>
    <submittedName>
        <fullName evidence="2">Uncharacterized protein</fullName>
    </submittedName>
</protein>
<evidence type="ECO:0000256" key="1">
    <source>
        <dbReference type="SAM" id="Phobius"/>
    </source>
</evidence>
<dbReference type="EMBL" id="BMDP01000002">
    <property type="protein sequence ID" value="GGI54504.1"/>
    <property type="molecule type" value="Genomic_DNA"/>
</dbReference>
<feature type="transmembrane region" description="Helical" evidence="1">
    <location>
        <begin position="15"/>
        <end position="37"/>
    </location>
</feature>
<gene>
    <name evidence="2" type="ORF">GCM10011430_16780</name>
</gene>
<accession>A0A8J3AVS6</accession>
<reference evidence="2" key="1">
    <citation type="journal article" date="2014" name="Int. J. Syst. Evol. Microbiol.">
        <title>Complete genome sequence of Corynebacterium casei LMG S-19264T (=DSM 44701T), isolated from a smear-ripened cheese.</title>
        <authorList>
            <consortium name="US DOE Joint Genome Institute (JGI-PGF)"/>
            <person name="Walter F."/>
            <person name="Albersmeier A."/>
            <person name="Kalinowski J."/>
            <person name="Ruckert C."/>
        </authorList>
    </citation>
    <scope>NUCLEOTIDE SEQUENCE</scope>
    <source>
        <strain evidence="2">CCM 7664</strain>
    </source>
</reference>
<comment type="caution">
    <text evidence="2">The sequence shown here is derived from an EMBL/GenBank/DDBJ whole genome shotgun (WGS) entry which is preliminary data.</text>
</comment>
<keyword evidence="1" id="KW-1133">Transmembrane helix</keyword>
<organism evidence="2 3">
    <name type="scientific">Oxalicibacterium solurbis</name>
    <dbReference type="NCBI Taxonomy" id="69280"/>
    <lineage>
        <taxon>Bacteria</taxon>
        <taxon>Pseudomonadati</taxon>
        <taxon>Pseudomonadota</taxon>
        <taxon>Betaproteobacteria</taxon>
        <taxon>Burkholderiales</taxon>
        <taxon>Oxalobacteraceae</taxon>
        <taxon>Oxalicibacterium</taxon>
    </lineage>
</organism>
<keyword evidence="3" id="KW-1185">Reference proteome</keyword>
<keyword evidence="1" id="KW-0812">Transmembrane</keyword>
<dbReference type="RefSeq" id="WP_188420558.1">
    <property type="nucleotide sequence ID" value="NZ_BMDP01000002.1"/>
</dbReference>
<evidence type="ECO:0000313" key="2">
    <source>
        <dbReference type="EMBL" id="GGI54504.1"/>
    </source>
</evidence>
<dbReference type="AlphaFoldDB" id="A0A8J3AVS6"/>
<proteinExistence type="predicted"/>
<name>A0A8J3AVS6_9BURK</name>
<dbReference type="Proteomes" id="UP000627205">
    <property type="component" value="Unassembled WGS sequence"/>
</dbReference>